<dbReference type="EMBL" id="JAUQYP010000001">
    <property type="protein sequence ID" value="MDO8106144.1"/>
    <property type="molecule type" value="Genomic_DNA"/>
</dbReference>
<protein>
    <submittedName>
        <fullName evidence="3">Alpha/beta-hydrolase family protein</fullName>
    </submittedName>
</protein>
<gene>
    <name evidence="3" type="ORF">Q6348_02905</name>
</gene>
<evidence type="ECO:0000259" key="2">
    <source>
        <dbReference type="Pfam" id="PF10081"/>
    </source>
</evidence>
<dbReference type="Pfam" id="PF10081">
    <property type="entry name" value="Abhydrolase_9"/>
    <property type="match status" value="1"/>
</dbReference>
<feature type="domain" description="Alpha/beta-hydrolase catalytic" evidence="2">
    <location>
        <begin position="334"/>
        <end position="604"/>
    </location>
</feature>
<keyword evidence="4" id="KW-1185">Reference proteome</keyword>
<evidence type="ECO:0000256" key="1">
    <source>
        <dbReference type="SAM" id="MobiDB-lite"/>
    </source>
</evidence>
<sequence>MIRPWWPRSLRWTGEPSNLSPSQRAGIVAAAASVPTSLVPLLRPRTATDQGLITGLSSALDYALTSGMHEAVLSTSRGVLRLVGRSTDVRTTARTTLLVDAIALATSLAARTWLERGSGAGTARALAAALARRTGSAAAFGLVAGGLDAVPNLEGQRHPLTRVLHTVPVAVAAGATLTVVGLELRRRRAQAAGAALGHRTAPTAQSLGVAVLAATGAAAISAVEREIATGAERVIARATGTPGYGSGISHVVSIGVIGGALAAVGARVISSVERSVSAPDPALTEAPRSAQVSGGPGSVVDWAPLTREPRRHLAARTSAARIQEVMSEPAQEPLRLYVGLTSAPTPADRVDLAMAELERTGALDRSLLVLCSPTGTGYVNHAAAAAWEYLSRGDCATLTMQYSIRPSLMSLDRVDDGRRQNHALWMALAEALGSRAPQRRPKVVMFGESLGAHTGQDPFLHSGTRGMRALFIERALWLGTPYISEWAREALEAADGNVRPGEVVRIARAEQIDDLDAPARDAARYVLLAHDDDGVALFGLELLYRSPAWLGRDRPTAVPAQAGWSVPTTFLQTAIDTKNAMDVVPGKFTALGHDYRADIARAVRFAYDLPCTDAQLEAIEATLRREELERAAAWG</sequence>
<reference evidence="3 4" key="1">
    <citation type="submission" date="2023-07" db="EMBL/GenBank/DDBJ databases">
        <title>Description of novel actinomycetes strains, isolated from tidal flat sediment.</title>
        <authorList>
            <person name="Lu C."/>
        </authorList>
    </citation>
    <scope>NUCLEOTIDE SEQUENCE [LARGE SCALE GENOMIC DNA]</scope>
    <source>
        <strain evidence="3 4">SYSU T00b441</strain>
    </source>
</reference>
<evidence type="ECO:0000313" key="4">
    <source>
        <dbReference type="Proteomes" id="UP001232536"/>
    </source>
</evidence>
<organism evidence="3 4">
    <name type="scientific">Actinotalea lenta</name>
    <dbReference type="NCBI Taxonomy" id="3064654"/>
    <lineage>
        <taxon>Bacteria</taxon>
        <taxon>Bacillati</taxon>
        <taxon>Actinomycetota</taxon>
        <taxon>Actinomycetes</taxon>
        <taxon>Micrococcales</taxon>
        <taxon>Cellulomonadaceae</taxon>
        <taxon>Actinotalea</taxon>
    </lineage>
</organism>
<comment type="caution">
    <text evidence="3">The sequence shown here is derived from an EMBL/GenBank/DDBJ whole genome shotgun (WGS) entry which is preliminary data.</text>
</comment>
<name>A0ABT9D5S2_9CELL</name>
<accession>A0ABT9D5S2</accession>
<feature type="region of interest" description="Disordered" evidence="1">
    <location>
        <begin position="278"/>
        <end position="301"/>
    </location>
</feature>
<proteinExistence type="predicted"/>
<dbReference type="RefSeq" id="WP_304599834.1">
    <property type="nucleotide sequence ID" value="NZ_JAUQYP010000001.1"/>
</dbReference>
<evidence type="ECO:0000313" key="3">
    <source>
        <dbReference type="EMBL" id="MDO8106144.1"/>
    </source>
</evidence>
<dbReference type="Proteomes" id="UP001232536">
    <property type="component" value="Unassembled WGS sequence"/>
</dbReference>
<dbReference type="InterPro" id="IPR027787">
    <property type="entry name" value="Alpha/beta-hydrolase_catalytic"/>
</dbReference>